<evidence type="ECO:0000313" key="23">
    <source>
        <dbReference type="Proteomes" id="UP000189704"/>
    </source>
</evidence>
<comment type="similarity">
    <text evidence="4">Belongs to the krueppel C2H2-type zinc-finger protein family.</text>
</comment>
<dbReference type="GO" id="GO:0008270">
    <property type="term" value="F:zinc ion binding"/>
    <property type="evidence" value="ECO:0007669"/>
    <property type="project" value="UniProtKB-KW"/>
</dbReference>
<dbReference type="InterPro" id="IPR036236">
    <property type="entry name" value="Znf_C2H2_sf"/>
</dbReference>
<feature type="compositionally biased region" description="Low complexity" evidence="21">
    <location>
        <begin position="47"/>
        <end position="65"/>
    </location>
</feature>
<comment type="subunit">
    <text evidence="18">Interacts with ZMYND8.</text>
</comment>
<feature type="domain" description="C2H2-type" evidence="22">
    <location>
        <begin position="703"/>
        <end position="730"/>
    </location>
</feature>
<feature type="domain" description="C2H2-type" evidence="22">
    <location>
        <begin position="1200"/>
        <end position="1222"/>
    </location>
</feature>
<feature type="compositionally biased region" description="Low complexity" evidence="21">
    <location>
        <begin position="294"/>
        <end position="307"/>
    </location>
</feature>
<evidence type="ECO:0000256" key="4">
    <source>
        <dbReference type="ARBA" id="ARBA00006991"/>
    </source>
</evidence>
<sequence length="1237" mass="129293">MGDMKTPDFDDLLAAFDIPDIDANEAIHSGPEENEGPGGPGKPEPPVGAESGDPAAASAGDGAPAQTSDHGLVPPDISTVSVIVKNTVCPEQSEALAGASGGEGARAAGVTKEGPGGPHLMQNGFGGPEPPLPGTPRSPAPPSGGTWKEKAIEGKAPLDLFAHFGPEPGDHPDPLPPSAPSPPREGAMTPPPFPPPFELARENGPGLLPPGSSPPLGALKQGGCSPHHPQGLARRGSGSSPEATGIPARSSPPQVAGVPFFKQSPGHQSPLASPKVPGCQPLKEEDDEGPVDKSSPGSPQSPSSGAEAADEDSNDSPASSSSSRPLKVRIKTIKTSCGSITRTVTRVPSDPDPPAPLAEGAFLAEASLLKLSPAAPTPEGPKVVSVQLGDGTRLKGTVLPVATIQNASTAMLMAASVARKAVVLPGGPATSPKMIAKNVLGLVPQALPKTEGRAGLGTGGQKVNGASVVMVQPSKTATGPGTGGGTVISRTQSSLVEAFNKILNSKNLLPAYRPNLSPPAEAGLALPPTGYRCLECGDAFSLEKSLARHYDRRSMRIEVTCNHCARRLVFFNKCSLLLHAREHKDKGLVMQCSHLVMRPVALDQMVGQPDITPLLPVAVPPLTGPLALPVLGKGEGAVTSSTITAVAAEAPVLPLSTEPPVAPATSAYTCFRCLECKEQCRDKAGMAAHFQQLGPPAPGATSNVCPSCPMMLPNRCSFSAHQRMHKNRPPHVCPECGGNFLQANFQTHLREACLHFSRRVGYRCPSCSVVFGGVNSIKSHIQTSHCEVFHKCPICPMAFKSGPSAQAHLYSQHPSFHTQQAKLIYKCAMCDTVFTHKPLLSSHFDQHLLPQRVSVFKCPSCPLLFAQKRTMLEHLKNTHPSGRLGEETAGRGAGAALLTPKTEPAELAVSRGGAAPATEESSSSSEGEEPPSSPEPPRPAKRPRRELGSKGIKGGGGGPGGWTCDLCHSWFPERDEYVAHMKKEHGKSVKKFPCRLCERSFCSAPSLRRHVRVNHEGIKRVYPCRYCIEGKRTFSSRLILEKHIQVRHGLQLGTQSADQGSVLVQGPGARAQGPGRKRRQSSDSCSEEPDSTTPPAKSPRGRPGSGGHGPLRYRSGGSAEQSLMGALRVDGGAQQCLDCGLCFASPGSLSRHRFISHKKRRGVGRASALGLGDGEDEPPPLSRSDPDGGDSPLPASGGPLTCKVCGKSCDSPLNLKTHFRTHGMAFIRARQGGIGDS</sequence>
<keyword evidence="13" id="KW-0832">Ubl conjugation</keyword>
<keyword evidence="9" id="KW-0479">Metal-binding</keyword>
<evidence type="ECO:0000256" key="20">
    <source>
        <dbReference type="PROSITE-ProRule" id="PRU00042"/>
    </source>
</evidence>
<feature type="region of interest" description="Disordered" evidence="21">
    <location>
        <begin position="95"/>
        <end position="330"/>
    </location>
</feature>
<evidence type="ECO:0000259" key="22">
    <source>
        <dbReference type="PROSITE" id="PS50157"/>
    </source>
</evidence>
<dbReference type="AlphaFoldDB" id="A0A3Q0ELE0"/>
<feature type="region of interest" description="Disordered" evidence="21">
    <location>
        <begin position="897"/>
        <end position="957"/>
    </location>
</feature>
<dbReference type="RefSeq" id="XP_021575135.1">
    <property type="nucleotide sequence ID" value="XM_021719460.1"/>
</dbReference>
<dbReference type="Proteomes" id="UP000189704">
    <property type="component" value="Unplaced"/>
</dbReference>
<evidence type="ECO:0000256" key="17">
    <source>
        <dbReference type="ARBA" id="ARBA00023242"/>
    </source>
</evidence>
<evidence type="ECO:0000256" key="16">
    <source>
        <dbReference type="ARBA" id="ARBA00023163"/>
    </source>
</evidence>
<dbReference type="SMART" id="SM00355">
    <property type="entry name" value="ZnF_C2H2"/>
    <property type="match status" value="14"/>
</dbReference>
<evidence type="ECO:0000256" key="12">
    <source>
        <dbReference type="ARBA" id="ARBA00022833"/>
    </source>
</evidence>
<feature type="domain" description="C2H2-type" evidence="22">
    <location>
        <begin position="762"/>
        <end position="785"/>
    </location>
</feature>
<dbReference type="GeneID" id="103274335"/>
<keyword evidence="5" id="KW-0488">Methylation</keyword>
<dbReference type="GO" id="GO:0005654">
    <property type="term" value="C:nucleoplasm"/>
    <property type="evidence" value="ECO:0007669"/>
    <property type="project" value="Ensembl"/>
</dbReference>
<keyword evidence="15" id="KW-0238">DNA-binding</keyword>
<dbReference type="CTD" id="57592"/>
<evidence type="ECO:0000256" key="3">
    <source>
        <dbReference type="ARBA" id="ARBA00004496"/>
    </source>
</evidence>
<dbReference type="PANTHER" id="PTHR47222:SF2">
    <property type="entry name" value="ZINC FINGER PROTEIN 687"/>
    <property type="match status" value="1"/>
</dbReference>
<comment type="function">
    <text evidence="1">May be involved in transcriptional regulation.</text>
</comment>
<feature type="domain" description="C2H2-type" evidence="22">
    <location>
        <begin position="1134"/>
        <end position="1162"/>
    </location>
</feature>
<evidence type="ECO:0000256" key="7">
    <source>
        <dbReference type="ARBA" id="ARBA00022499"/>
    </source>
</evidence>
<evidence type="ECO:0000256" key="11">
    <source>
        <dbReference type="ARBA" id="ARBA00022771"/>
    </source>
</evidence>
<dbReference type="GO" id="GO:0005829">
    <property type="term" value="C:cytosol"/>
    <property type="evidence" value="ECO:0007669"/>
    <property type="project" value="Ensembl"/>
</dbReference>
<evidence type="ECO:0000256" key="1">
    <source>
        <dbReference type="ARBA" id="ARBA00003767"/>
    </source>
</evidence>
<dbReference type="FunFam" id="3.30.160.60:FF:001813">
    <property type="entry name" value="Zinc finger protein 687 (Predicted)"/>
    <property type="match status" value="1"/>
</dbReference>
<evidence type="ECO:0000256" key="6">
    <source>
        <dbReference type="ARBA" id="ARBA00022490"/>
    </source>
</evidence>
<evidence type="ECO:0000256" key="14">
    <source>
        <dbReference type="ARBA" id="ARBA00023015"/>
    </source>
</evidence>
<dbReference type="OrthoDB" id="7312725at2759"/>
<accession>A0A3Q0ELE0</accession>
<feature type="domain" description="C2H2-type" evidence="22">
    <location>
        <begin position="825"/>
        <end position="852"/>
    </location>
</feature>
<feature type="region of interest" description="Disordered" evidence="21">
    <location>
        <begin position="1"/>
        <end position="76"/>
    </location>
</feature>
<evidence type="ECO:0000256" key="13">
    <source>
        <dbReference type="ARBA" id="ARBA00022843"/>
    </source>
</evidence>
<organism evidence="23 24">
    <name type="scientific">Carlito syrichta</name>
    <name type="common">Philippine tarsier</name>
    <name type="synonym">Tarsius syrichta</name>
    <dbReference type="NCBI Taxonomy" id="1868482"/>
    <lineage>
        <taxon>Eukaryota</taxon>
        <taxon>Metazoa</taxon>
        <taxon>Chordata</taxon>
        <taxon>Craniata</taxon>
        <taxon>Vertebrata</taxon>
        <taxon>Euteleostomi</taxon>
        <taxon>Mammalia</taxon>
        <taxon>Eutheria</taxon>
        <taxon>Euarchontoglires</taxon>
        <taxon>Primates</taxon>
        <taxon>Haplorrhini</taxon>
        <taxon>Tarsiiformes</taxon>
        <taxon>Tarsiidae</taxon>
        <taxon>Carlito</taxon>
    </lineage>
</organism>
<evidence type="ECO:0000256" key="10">
    <source>
        <dbReference type="ARBA" id="ARBA00022737"/>
    </source>
</evidence>
<dbReference type="PANTHER" id="PTHR47222">
    <property type="entry name" value="ZINC FINGER PROTEIN 532-RELATED"/>
    <property type="match status" value="1"/>
</dbReference>
<keyword evidence="10" id="KW-0677">Repeat</keyword>
<keyword evidence="11 20" id="KW-0863">Zinc-finger</keyword>
<dbReference type="STRING" id="1868482.ENSTSYP00000030291"/>
<keyword evidence="7" id="KW-1017">Isopeptide bond</keyword>
<dbReference type="SUPFAM" id="SSF57667">
    <property type="entry name" value="beta-beta-alpha zinc fingers"/>
    <property type="match status" value="5"/>
</dbReference>
<keyword evidence="23" id="KW-1185">Reference proteome</keyword>
<feature type="region of interest" description="Disordered" evidence="21">
    <location>
        <begin position="1064"/>
        <end position="1117"/>
    </location>
</feature>
<feature type="compositionally biased region" description="Pro residues" evidence="21">
    <location>
        <begin position="174"/>
        <end position="197"/>
    </location>
</feature>
<name>A0A3Q0ELE0_CARSF</name>
<keyword evidence="8" id="KW-0597">Phosphoprotein</keyword>
<dbReference type="Gene3D" id="3.30.160.60">
    <property type="entry name" value="Classic Zinc Finger"/>
    <property type="match status" value="5"/>
</dbReference>
<evidence type="ECO:0000256" key="8">
    <source>
        <dbReference type="ARBA" id="ARBA00022553"/>
    </source>
</evidence>
<keyword evidence="16" id="KW-0804">Transcription</keyword>
<feature type="domain" description="C2H2-type" evidence="22">
    <location>
        <begin position="992"/>
        <end position="1020"/>
    </location>
</feature>
<dbReference type="Pfam" id="PF25412">
    <property type="entry name" value="zf-C2H2_ZNF592"/>
    <property type="match status" value="1"/>
</dbReference>
<evidence type="ECO:0000256" key="19">
    <source>
        <dbReference type="ARBA" id="ARBA00068383"/>
    </source>
</evidence>
<dbReference type="FunFam" id="3.30.160.60:FF:001571">
    <property type="entry name" value="Zinc finger protein 687"/>
    <property type="match status" value="1"/>
</dbReference>
<evidence type="ECO:0000256" key="15">
    <source>
        <dbReference type="ARBA" id="ARBA00023125"/>
    </source>
</evidence>
<dbReference type="PROSITE" id="PS00028">
    <property type="entry name" value="ZINC_FINGER_C2H2_1"/>
    <property type="match status" value="7"/>
</dbReference>
<dbReference type="PROSITE" id="PS50157">
    <property type="entry name" value="ZINC_FINGER_C2H2_2"/>
    <property type="match status" value="8"/>
</dbReference>
<keyword evidence="14" id="KW-0805">Transcription regulation</keyword>
<feature type="domain" description="C2H2-type" evidence="22">
    <location>
        <begin position="856"/>
        <end position="884"/>
    </location>
</feature>
<dbReference type="InterPro" id="IPR057356">
    <property type="entry name" value="Znf-C2H2_ZNF592"/>
</dbReference>
<feature type="compositionally biased region" description="Pro residues" evidence="21">
    <location>
        <begin position="128"/>
        <end position="142"/>
    </location>
</feature>
<feature type="compositionally biased region" description="Low complexity" evidence="21">
    <location>
        <begin position="914"/>
        <end position="925"/>
    </location>
</feature>
<dbReference type="InterPro" id="IPR041697">
    <property type="entry name" value="Znf-C2H2_11"/>
</dbReference>
<dbReference type="OMA" id="PKVPSCQ"/>
<feature type="region of interest" description="Disordered" evidence="21">
    <location>
        <begin position="1158"/>
        <end position="1195"/>
    </location>
</feature>
<protein>
    <recommendedName>
        <fullName evidence="19">Zinc finger protein 687</fullName>
    </recommendedName>
</protein>
<keyword evidence="6" id="KW-0963">Cytoplasm</keyword>
<evidence type="ECO:0000313" key="24">
    <source>
        <dbReference type="RefSeq" id="XP_021575135.1"/>
    </source>
</evidence>
<dbReference type="GO" id="GO:0003677">
    <property type="term" value="F:DNA binding"/>
    <property type="evidence" value="ECO:0007669"/>
    <property type="project" value="UniProtKB-KW"/>
</dbReference>
<evidence type="ECO:0000256" key="2">
    <source>
        <dbReference type="ARBA" id="ARBA00004123"/>
    </source>
</evidence>
<dbReference type="InterPro" id="IPR013087">
    <property type="entry name" value="Znf_C2H2_type"/>
</dbReference>
<gene>
    <name evidence="24" type="primary">ZNF687</name>
</gene>
<evidence type="ECO:0000256" key="9">
    <source>
        <dbReference type="ARBA" id="ARBA00022723"/>
    </source>
</evidence>
<keyword evidence="17" id="KW-0539">Nucleus</keyword>
<evidence type="ECO:0000256" key="21">
    <source>
        <dbReference type="SAM" id="MobiDB-lite"/>
    </source>
</evidence>
<dbReference type="KEGG" id="csyr:103274335"/>
<evidence type="ECO:0000256" key="5">
    <source>
        <dbReference type="ARBA" id="ARBA00022481"/>
    </source>
</evidence>
<reference evidence="24" key="1">
    <citation type="submission" date="2025-08" db="UniProtKB">
        <authorList>
            <consortium name="RefSeq"/>
        </authorList>
    </citation>
    <scope>IDENTIFICATION</scope>
</reference>
<keyword evidence="12" id="KW-0862">Zinc</keyword>
<proteinExistence type="inferred from homology"/>
<evidence type="ECO:0000256" key="18">
    <source>
        <dbReference type="ARBA" id="ARBA00065504"/>
    </source>
</evidence>
<comment type="subcellular location">
    <subcellularLocation>
        <location evidence="3">Cytoplasm</location>
    </subcellularLocation>
    <subcellularLocation>
        <location evidence="2">Nucleus</location>
    </subcellularLocation>
</comment>
<dbReference type="Pfam" id="PF16622">
    <property type="entry name" value="zf-C2H2_11"/>
    <property type="match status" value="1"/>
</dbReference>
<feature type="domain" description="C2H2-type" evidence="22">
    <location>
        <begin position="531"/>
        <end position="549"/>
    </location>
</feature>
<dbReference type="Pfam" id="PF00096">
    <property type="entry name" value="zf-C2H2"/>
    <property type="match status" value="2"/>
</dbReference>
<dbReference type="InterPro" id="IPR045914">
    <property type="entry name" value="Zn532-like"/>
</dbReference>